<keyword evidence="9" id="KW-1185">Reference proteome</keyword>
<feature type="transmembrane region" description="Helical" evidence="6">
    <location>
        <begin position="264"/>
        <end position="286"/>
    </location>
</feature>
<protein>
    <recommendedName>
        <fullName evidence="7">ABC3 transporter permease C-terminal domain-containing protein</fullName>
    </recommendedName>
</protein>
<feature type="transmembrane region" description="Helical" evidence="6">
    <location>
        <begin position="348"/>
        <end position="372"/>
    </location>
</feature>
<accession>A0A7W7WI95</accession>
<feature type="domain" description="ABC3 transporter permease C-terminal" evidence="7">
    <location>
        <begin position="699"/>
        <end position="803"/>
    </location>
</feature>
<evidence type="ECO:0000256" key="5">
    <source>
        <dbReference type="ARBA" id="ARBA00023136"/>
    </source>
</evidence>
<keyword evidence="4 6" id="KW-1133">Transmembrane helix</keyword>
<feature type="transmembrane region" description="Helical" evidence="6">
    <location>
        <begin position="737"/>
        <end position="763"/>
    </location>
</feature>
<feature type="transmembrane region" description="Helical" evidence="6">
    <location>
        <begin position="435"/>
        <end position="459"/>
    </location>
</feature>
<dbReference type="EMBL" id="JACHJR010000001">
    <property type="protein sequence ID" value="MBB4948567.1"/>
    <property type="molecule type" value="Genomic_DNA"/>
</dbReference>
<evidence type="ECO:0000256" key="4">
    <source>
        <dbReference type="ARBA" id="ARBA00022989"/>
    </source>
</evidence>
<comment type="caution">
    <text evidence="8">The sequence shown here is derived from an EMBL/GenBank/DDBJ whole genome shotgun (WGS) entry which is preliminary data.</text>
</comment>
<evidence type="ECO:0000313" key="8">
    <source>
        <dbReference type="EMBL" id="MBB4948567.1"/>
    </source>
</evidence>
<evidence type="ECO:0000256" key="3">
    <source>
        <dbReference type="ARBA" id="ARBA00022692"/>
    </source>
</evidence>
<dbReference type="RefSeq" id="WP_184918313.1">
    <property type="nucleotide sequence ID" value="NZ_JACHJR010000001.1"/>
</dbReference>
<keyword evidence="5 6" id="KW-0472">Membrane</keyword>
<organism evidence="8 9">
    <name type="scientific">Kitasatospora gansuensis</name>
    <dbReference type="NCBI Taxonomy" id="258050"/>
    <lineage>
        <taxon>Bacteria</taxon>
        <taxon>Bacillati</taxon>
        <taxon>Actinomycetota</taxon>
        <taxon>Actinomycetes</taxon>
        <taxon>Kitasatosporales</taxon>
        <taxon>Streptomycetaceae</taxon>
        <taxon>Kitasatospora</taxon>
    </lineage>
</organism>
<dbReference type="Proteomes" id="UP000573327">
    <property type="component" value="Unassembled WGS sequence"/>
</dbReference>
<name>A0A7W7WI95_9ACTN</name>
<evidence type="ECO:0000259" key="7">
    <source>
        <dbReference type="Pfam" id="PF02687"/>
    </source>
</evidence>
<feature type="transmembrane region" description="Helical" evidence="6">
    <location>
        <begin position="783"/>
        <end position="806"/>
    </location>
</feature>
<dbReference type="Pfam" id="PF02687">
    <property type="entry name" value="FtsX"/>
    <property type="match status" value="2"/>
</dbReference>
<feature type="transmembrane region" description="Helical" evidence="6">
    <location>
        <begin position="694"/>
        <end position="716"/>
    </location>
</feature>
<dbReference type="GO" id="GO:0005886">
    <property type="term" value="C:plasma membrane"/>
    <property type="evidence" value="ECO:0007669"/>
    <property type="project" value="UniProtKB-SubCell"/>
</dbReference>
<evidence type="ECO:0000256" key="2">
    <source>
        <dbReference type="ARBA" id="ARBA00022475"/>
    </source>
</evidence>
<feature type="transmembrane region" description="Helical" evidence="6">
    <location>
        <begin position="392"/>
        <end position="414"/>
    </location>
</feature>
<evidence type="ECO:0000256" key="6">
    <source>
        <dbReference type="SAM" id="Phobius"/>
    </source>
</evidence>
<keyword evidence="2" id="KW-1003">Cell membrane</keyword>
<feature type="domain" description="ABC3 transporter permease C-terminal" evidence="7">
    <location>
        <begin position="218"/>
        <end position="327"/>
    </location>
</feature>
<dbReference type="AlphaFoldDB" id="A0A7W7WI95"/>
<evidence type="ECO:0000313" key="9">
    <source>
        <dbReference type="Proteomes" id="UP000573327"/>
    </source>
</evidence>
<feature type="transmembrane region" description="Helical" evidence="6">
    <location>
        <begin position="306"/>
        <end position="327"/>
    </location>
</feature>
<evidence type="ECO:0000256" key="1">
    <source>
        <dbReference type="ARBA" id="ARBA00004651"/>
    </source>
</evidence>
<reference evidence="8 9" key="1">
    <citation type="submission" date="2020-08" db="EMBL/GenBank/DDBJ databases">
        <title>Sequencing the genomes of 1000 actinobacteria strains.</title>
        <authorList>
            <person name="Klenk H.-P."/>
        </authorList>
    </citation>
    <scope>NUCLEOTIDE SEQUENCE [LARGE SCALE GENOMIC DNA]</scope>
    <source>
        <strain evidence="8 9">DSM 44786</strain>
    </source>
</reference>
<feature type="transmembrane region" description="Helical" evidence="6">
    <location>
        <begin position="43"/>
        <end position="67"/>
    </location>
</feature>
<feature type="transmembrane region" description="Helical" evidence="6">
    <location>
        <begin position="209"/>
        <end position="232"/>
    </location>
</feature>
<sequence>MSAPTLERPAPPPGDRVRSRLLAQFALGARLALGSGREGWGRLLLTAAGVGLGVALLLFTASFPGIVQQRNHRLYVQNDTFEDERAAPSDHSVLVAGADTTYRDRPIRGRVVQPEGQRAALPPGLAAFPGPGRMAVSPALADLLNEPGSRLLRERLPYPVTGTIGPDGLLGPGQYAFVLGGSGLSVDGGAHRITEYGHFSPPKPMDPRLVLLNVVGLMVMLAPVGVFLAAAARFGGERRDRRLAALRLAGADRRMTARLAAGESLVGSVLGLVAGAALFLIGRQLIERLTVAGFSFYASDISPEPLIAVAVALVVPALAVLVTLLAMRRVTVDPLGVVRRSGADKRRLWWRLALLLLGLLVVGAAMALPSGYNPAGDARDDLFNPVQDTRGSLLVSFGVLLMLAAVCTLLPWLVEAVIRRAGGGSLSWQLAVRRLQLGAGPAATAVSGVVVTVAGAIALQTLFLSVSDHFTSQRTPPAAYRYQQSVDFPGAGADAAALAARLGRSPGVAGTLGYAEFYLAGPAGREWDGTVVRVADCAALAELATLSGCRDGDAYLTGPTGGSGQAEPVVVAGSQVRAQYFQGEGEAPAWTVPAITATVPSRLGVSPFGTPRTGGQLLLTPGAVPAGVLRGQPATVLVTMSAGTAEQADQADQADQAEQAEQLITDAMVISPQARTGFPLTFEADHTYLAVKRVLTAGAGLTLLLVSLSLLVGQLERLREQRRILGVLYAFGTRRRVLALSVLWQTAIPMALGLALAAAGGVLMGAVLQYTAGLDFAFDWGSMLTLSGVAAASVLLVTTAGLPLVLRLMRPSGLRHE</sequence>
<dbReference type="InterPro" id="IPR003838">
    <property type="entry name" value="ABC3_permease_C"/>
</dbReference>
<gene>
    <name evidence="8" type="ORF">F4556_004102</name>
</gene>
<comment type="subcellular location">
    <subcellularLocation>
        <location evidence="1">Cell membrane</location>
        <topology evidence="1">Multi-pass membrane protein</topology>
    </subcellularLocation>
</comment>
<keyword evidence="3 6" id="KW-0812">Transmembrane</keyword>
<proteinExistence type="predicted"/>